<dbReference type="AlphaFoldDB" id="A0AAD5MZP8"/>
<sequence>KFCLRLTTMEYSCLGESEHRISALTDETVDKANILEEMAVDVPSDAHTEDIHSDVVRKQIHFLSPCSASGLMDFLLSKLRHRCRMKHGAKSPF</sequence>
<dbReference type="EMBL" id="JAHQIW010002895">
    <property type="protein sequence ID" value="KAJ1356779.1"/>
    <property type="molecule type" value="Genomic_DNA"/>
</dbReference>
<reference evidence="1" key="1">
    <citation type="submission" date="2021-06" db="EMBL/GenBank/DDBJ databases">
        <title>Parelaphostrongylus tenuis whole genome reference sequence.</title>
        <authorList>
            <person name="Garwood T.J."/>
            <person name="Larsen P.A."/>
            <person name="Fountain-Jones N.M."/>
            <person name="Garbe J.R."/>
            <person name="Macchietto M.G."/>
            <person name="Kania S.A."/>
            <person name="Gerhold R.W."/>
            <person name="Richards J.E."/>
            <person name="Wolf T.M."/>
        </authorList>
    </citation>
    <scope>NUCLEOTIDE SEQUENCE</scope>
    <source>
        <strain evidence="1">MNPRO001-30</strain>
        <tissue evidence="1">Meninges</tissue>
    </source>
</reference>
<gene>
    <name evidence="1" type="ORF">KIN20_014568</name>
</gene>
<comment type="caution">
    <text evidence="1">The sequence shown here is derived from an EMBL/GenBank/DDBJ whole genome shotgun (WGS) entry which is preliminary data.</text>
</comment>
<feature type="non-terminal residue" evidence="1">
    <location>
        <position position="1"/>
    </location>
</feature>
<evidence type="ECO:0000313" key="2">
    <source>
        <dbReference type="Proteomes" id="UP001196413"/>
    </source>
</evidence>
<dbReference type="Proteomes" id="UP001196413">
    <property type="component" value="Unassembled WGS sequence"/>
</dbReference>
<organism evidence="1 2">
    <name type="scientific">Parelaphostrongylus tenuis</name>
    <name type="common">Meningeal worm</name>
    <dbReference type="NCBI Taxonomy" id="148309"/>
    <lineage>
        <taxon>Eukaryota</taxon>
        <taxon>Metazoa</taxon>
        <taxon>Ecdysozoa</taxon>
        <taxon>Nematoda</taxon>
        <taxon>Chromadorea</taxon>
        <taxon>Rhabditida</taxon>
        <taxon>Rhabditina</taxon>
        <taxon>Rhabditomorpha</taxon>
        <taxon>Strongyloidea</taxon>
        <taxon>Metastrongylidae</taxon>
        <taxon>Parelaphostrongylus</taxon>
    </lineage>
</organism>
<accession>A0AAD5MZP8</accession>
<keyword evidence="2" id="KW-1185">Reference proteome</keyword>
<name>A0AAD5MZP8_PARTN</name>
<evidence type="ECO:0000313" key="1">
    <source>
        <dbReference type="EMBL" id="KAJ1356779.1"/>
    </source>
</evidence>
<protein>
    <submittedName>
        <fullName evidence="1">Uncharacterized protein</fullName>
    </submittedName>
</protein>
<proteinExistence type="predicted"/>